<dbReference type="InterPro" id="IPR016454">
    <property type="entry name" value="Cysteine_dSase"/>
</dbReference>
<organism evidence="15 16">
    <name type="scientific">Muricoccus pecuniae</name>
    <dbReference type="NCBI Taxonomy" id="693023"/>
    <lineage>
        <taxon>Bacteria</taxon>
        <taxon>Pseudomonadati</taxon>
        <taxon>Pseudomonadota</taxon>
        <taxon>Alphaproteobacteria</taxon>
        <taxon>Acetobacterales</taxon>
        <taxon>Roseomonadaceae</taxon>
        <taxon>Muricoccus</taxon>
    </lineage>
</organism>
<dbReference type="EMBL" id="JACIJD010000020">
    <property type="protein sequence ID" value="MBB5695614.1"/>
    <property type="molecule type" value="Genomic_DNA"/>
</dbReference>
<keyword evidence="9" id="KW-0663">Pyridoxal phosphate</keyword>
<accession>A0A840YM53</accession>
<evidence type="ECO:0000256" key="7">
    <source>
        <dbReference type="ARBA" id="ARBA00022714"/>
    </source>
</evidence>
<keyword evidence="8" id="KW-0479">Metal-binding</keyword>
<comment type="similarity">
    <text evidence="3">Belongs to the class-V pyridoxal-phosphate-dependent aminotransferase family. NifS/IscS subfamily.</text>
</comment>
<evidence type="ECO:0000256" key="1">
    <source>
        <dbReference type="ARBA" id="ARBA00001933"/>
    </source>
</evidence>
<evidence type="ECO:0000256" key="9">
    <source>
        <dbReference type="ARBA" id="ARBA00022898"/>
    </source>
</evidence>
<dbReference type="RefSeq" id="WP_184520808.1">
    <property type="nucleotide sequence ID" value="NZ_JACIJD010000020.1"/>
</dbReference>
<dbReference type="InterPro" id="IPR015422">
    <property type="entry name" value="PyrdxlP-dep_Trfase_small"/>
</dbReference>
<protein>
    <recommendedName>
        <fullName evidence="5">Cysteine desulfurase</fullName>
        <ecNumber evidence="4">2.8.1.7</ecNumber>
    </recommendedName>
</protein>
<evidence type="ECO:0000256" key="5">
    <source>
        <dbReference type="ARBA" id="ARBA00013558"/>
    </source>
</evidence>
<dbReference type="PANTHER" id="PTHR11601:SF34">
    <property type="entry name" value="CYSTEINE DESULFURASE"/>
    <property type="match status" value="1"/>
</dbReference>
<evidence type="ECO:0000313" key="16">
    <source>
        <dbReference type="Proteomes" id="UP000580654"/>
    </source>
</evidence>
<dbReference type="GO" id="GO:0046872">
    <property type="term" value="F:metal ion binding"/>
    <property type="evidence" value="ECO:0007669"/>
    <property type="project" value="UniProtKB-KW"/>
</dbReference>
<dbReference type="Gene3D" id="3.90.1150.10">
    <property type="entry name" value="Aspartate Aminotransferase, domain 1"/>
    <property type="match status" value="1"/>
</dbReference>
<keyword evidence="16" id="KW-1185">Reference proteome</keyword>
<comment type="caution">
    <text evidence="15">The sequence shown here is derived from an EMBL/GenBank/DDBJ whole genome shotgun (WGS) entry which is preliminary data.</text>
</comment>
<feature type="domain" description="Aminotransferase class V" evidence="14">
    <location>
        <begin position="10"/>
        <end position="373"/>
    </location>
</feature>
<evidence type="ECO:0000256" key="4">
    <source>
        <dbReference type="ARBA" id="ARBA00012239"/>
    </source>
</evidence>
<comment type="cofactor">
    <cofactor evidence="1 13">
        <name>pyridoxal 5'-phosphate</name>
        <dbReference type="ChEBI" id="CHEBI:597326"/>
    </cofactor>
</comment>
<evidence type="ECO:0000256" key="3">
    <source>
        <dbReference type="ARBA" id="ARBA00006490"/>
    </source>
</evidence>
<dbReference type="Gene3D" id="3.40.640.10">
    <property type="entry name" value="Type I PLP-dependent aspartate aminotransferase-like (Major domain)"/>
    <property type="match status" value="1"/>
</dbReference>
<evidence type="ECO:0000256" key="12">
    <source>
        <dbReference type="ARBA" id="ARBA00050776"/>
    </source>
</evidence>
<evidence type="ECO:0000256" key="10">
    <source>
        <dbReference type="ARBA" id="ARBA00023004"/>
    </source>
</evidence>
<dbReference type="InterPro" id="IPR020578">
    <property type="entry name" value="Aminotrans_V_PyrdxlP_BS"/>
</dbReference>
<dbReference type="Pfam" id="PF00266">
    <property type="entry name" value="Aminotran_5"/>
    <property type="match status" value="1"/>
</dbReference>
<gene>
    <name evidence="15" type="ORF">FHS87_003675</name>
</gene>
<keyword evidence="7" id="KW-0001">2Fe-2S</keyword>
<dbReference type="EC" id="2.8.1.7" evidence="4"/>
<dbReference type="SUPFAM" id="SSF53383">
    <property type="entry name" value="PLP-dependent transferases"/>
    <property type="match status" value="1"/>
</dbReference>
<name>A0A840YM53_9PROT</name>
<evidence type="ECO:0000313" key="15">
    <source>
        <dbReference type="EMBL" id="MBB5695614.1"/>
    </source>
</evidence>
<dbReference type="InterPro" id="IPR000192">
    <property type="entry name" value="Aminotrans_V_dom"/>
</dbReference>
<sequence>MSDAANRPAYLDNHATTPADPRVLAAMRPWWEANFANPASIEHAMGREAEAAVEAARGHVAALIGAEPREVVFTSGATESNNLAIKGAARFAAAQSTERRRIITLATEHKCVLECVRDLAAEGFEPVVLPVRPDGLLDPEALREALATPTLLVSVMAVNNEIGVVQDIAAIAAMARGAGALFHTDAAQAAARLPLDVEAMGIDLLSLSAHKVYGPKGIGALYVRRRPRVRLAPLFSGGGQERGLRSGTLPAPLVIGFGEAARVARLEMRLDEGRAAQQRDRLLAALEAEIPGIRVNGDRERRVAGNLNLTLPGGVDAQAVMAAAPGVCVSTGSACSSASVEPSYVLRALGLPADEARATLRIGIGRFTSPAEVGRAAAELARAWHSVRHQIAAE</sequence>
<evidence type="ECO:0000259" key="14">
    <source>
        <dbReference type="Pfam" id="PF00266"/>
    </source>
</evidence>
<evidence type="ECO:0000256" key="13">
    <source>
        <dbReference type="RuleBase" id="RU004504"/>
    </source>
</evidence>
<dbReference type="PIRSF" id="PIRSF005572">
    <property type="entry name" value="NifS"/>
    <property type="match status" value="1"/>
</dbReference>
<proteinExistence type="inferred from homology"/>
<comment type="catalytic activity">
    <reaction evidence="12">
        <text>(sulfur carrier)-H + L-cysteine = (sulfur carrier)-SH + L-alanine</text>
        <dbReference type="Rhea" id="RHEA:43892"/>
        <dbReference type="Rhea" id="RHEA-COMP:14737"/>
        <dbReference type="Rhea" id="RHEA-COMP:14739"/>
        <dbReference type="ChEBI" id="CHEBI:29917"/>
        <dbReference type="ChEBI" id="CHEBI:35235"/>
        <dbReference type="ChEBI" id="CHEBI:57972"/>
        <dbReference type="ChEBI" id="CHEBI:64428"/>
        <dbReference type="EC" id="2.8.1.7"/>
    </reaction>
</comment>
<keyword evidence="10" id="KW-0408">Iron</keyword>
<dbReference type="AlphaFoldDB" id="A0A840YM53"/>
<keyword evidence="6 15" id="KW-0808">Transferase</keyword>
<dbReference type="GO" id="GO:0031071">
    <property type="term" value="F:cysteine desulfurase activity"/>
    <property type="evidence" value="ECO:0007669"/>
    <property type="project" value="UniProtKB-EC"/>
</dbReference>
<dbReference type="PROSITE" id="PS00595">
    <property type="entry name" value="AA_TRANSFER_CLASS_5"/>
    <property type="match status" value="1"/>
</dbReference>
<dbReference type="InterPro" id="IPR015424">
    <property type="entry name" value="PyrdxlP-dep_Trfase"/>
</dbReference>
<dbReference type="FunFam" id="3.40.640.10:FF:000003">
    <property type="entry name" value="Cysteine desulfurase IscS"/>
    <property type="match status" value="1"/>
</dbReference>
<dbReference type="GO" id="GO:0051537">
    <property type="term" value="F:2 iron, 2 sulfur cluster binding"/>
    <property type="evidence" value="ECO:0007669"/>
    <property type="project" value="UniProtKB-KW"/>
</dbReference>
<dbReference type="InterPro" id="IPR015421">
    <property type="entry name" value="PyrdxlP-dep_Trfase_major"/>
</dbReference>
<comment type="function">
    <text evidence="2">Catalyzes the removal of elemental sulfur atoms from cysteine to produce alanine. Seems to participate in the biosynthesis of the nitrogenase metalloclusters by providing the inorganic sulfur required for the Fe-S core formation.</text>
</comment>
<dbReference type="Proteomes" id="UP000580654">
    <property type="component" value="Unassembled WGS sequence"/>
</dbReference>
<evidence type="ECO:0000256" key="8">
    <source>
        <dbReference type="ARBA" id="ARBA00022723"/>
    </source>
</evidence>
<evidence type="ECO:0000256" key="11">
    <source>
        <dbReference type="ARBA" id="ARBA00023014"/>
    </source>
</evidence>
<evidence type="ECO:0000256" key="6">
    <source>
        <dbReference type="ARBA" id="ARBA00022679"/>
    </source>
</evidence>
<dbReference type="PANTHER" id="PTHR11601">
    <property type="entry name" value="CYSTEINE DESULFURYLASE FAMILY MEMBER"/>
    <property type="match status" value="1"/>
</dbReference>
<keyword evidence="11" id="KW-0411">Iron-sulfur</keyword>
<evidence type="ECO:0000256" key="2">
    <source>
        <dbReference type="ARBA" id="ARBA00003120"/>
    </source>
</evidence>
<reference evidence="15 16" key="1">
    <citation type="submission" date="2020-08" db="EMBL/GenBank/DDBJ databases">
        <title>Genomic Encyclopedia of Type Strains, Phase IV (KMG-IV): sequencing the most valuable type-strain genomes for metagenomic binning, comparative biology and taxonomic classification.</title>
        <authorList>
            <person name="Goeker M."/>
        </authorList>
    </citation>
    <scope>NUCLEOTIDE SEQUENCE [LARGE SCALE GENOMIC DNA]</scope>
    <source>
        <strain evidence="15 16">DSM 25622</strain>
    </source>
</reference>